<organism evidence="18 19">
    <name type="scientific">Solemya velesiana gill symbiont</name>
    <dbReference type="NCBI Taxonomy" id="1918948"/>
    <lineage>
        <taxon>Bacteria</taxon>
        <taxon>Pseudomonadati</taxon>
        <taxon>Pseudomonadota</taxon>
        <taxon>Gammaproteobacteria</taxon>
        <taxon>sulfur-oxidizing symbionts</taxon>
    </lineage>
</organism>
<dbReference type="Pfam" id="PF17191">
    <property type="entry name" value="RecG_wedge"/>
    <property type="match status" value="1"/>
</dbReference>
<keyword evidence="6 15" id="KW-0347">Helicase</keyword>
<evidence type="ECO:0000256" key="14">
    <source>
        <dbReference type="ARBA" id="ARBA00048988"/>
    </source>
</evidence>
<dbReference type="NCBIfam" id="NF008163">
    <property type="entry name" value="PRK10917.1-1"/>
    <property type="match status" value="1"/>
</dbReference>
<name>A0A1T2KWY7_9GAMM</name>
<dbReference type="InterPro" id="IPR014001">
    <property type="entry name" value="Helicase_ATP-bd"/>
</dbReference>
<dbReference type="PROSITE" id="PS51194">
    <property type="entry name" value="HELICASE_CTER"/>
    <property type="match status" value="1"/>
</dbReference>
<sequence>MKQQQGLDQVPVTALKGVGSRNADKLAKIGVQTVQDVLFHLPFRYQDRTRITPIGALRHGDQVVVEGEVEASDIRFGKRRSLLVRISDGTGAIILRFFHFSSAQKAGLSRGVRLRCFGEVRNGPGGYEMVHPEYQRIGEFDDTGMEESLTPVYPTTEGMHQLTWRGMSEKALALLDTDPDALPEWLPDELLSQFSLPDLGRAIRYLHRPPPDAAQNVLLKGKHPAQRRLAFEELLAHQLSLRLLREKKNRDEAPPLEASGSYTRKLLATLPFELTRAQGRVMGEIQNDLSQGHPMMRLVQGDVGSGKTVVAALAALQAVEGEHQVVLMAPTELLAEQHLRSFQAWLELLGLDVAWLTGRHKGKARERVLSDIASGVSKVVVGTHALFQEDVVFDALGLVIIDEQHRFGVHQRMALREKGARSGRIPHQLIMTATPIPRTLAMSAYADLDVSVIDELPPGRTPVTTVVISDNRRDAVIDRVRAACKAGRQAYWVCTLIEESEVLQCQAAEDTAALLTEALSELRVGLVHGRLKAAEKEAVMSAFKAGDLDLLVATTVIEVGVDVPNASLMIIENPERLGLAQLHQLRGRVGRGTQESHCVLMYYAPLSDNAQERLAVMRETNDGFVVAQKDLELRGPGEVLGTRQTGEMQFRIADLMRDQPILEQVQKAAMMMLERYPERVPSLVRRWVGHREHYINA</sequence>
<dbReference type="InterPro" id="IPR047112">
    <property type="entry name" value="RecG/Mfd"/>
</dbReference>
<keyword evidence="5 15" id="KW-0378">Hydrolase</keyword>
<evidence type="ECO:0000256" key="9">
    <source>
        <dbReference type="ARBA" id="ARBA00023172"/>
    </source>
</evidence>
<proteinExistence type="inferred from homology"/>
<dbReference type="NCBIfam" id="NF008166">
    <property type="entry name" value="PRK10917.1-4"/>
    <property type="match status" value="1"/>
</dbReference>
<dbReference type="GO" id="GO:0016887">
    <property type="term" value="F:ATP hydrolysis activity"/>
    <property type="evidence" value="ECO:0007669"/>
    <property type="project" value="RHEA"/>
</dbReference>
<feature type="domain" description="Helicase ATP-binding" evidence="16">
    <location>
        <begin position="288"/>
        <end position="453"/>
    </location>
</feature>
<protein>
    <recommendedName>
        <fullName evidence="2 15">ATP-dependent DNA helicase RecG</fullName>
        <ecNumber evidence="13 15">5.6.2.4</ecNumber>
    </recommendedName>
</protein>
<comment type="function">
    <text evidence="15">Plays a critical role in recombination and DNA repair. Helps process Holliday junction intermediates to mature products by catalyzing branch migration. Has replication fork regression activity, unwinds stalled or blocked replication forks to make a HJ that can be resolved. Has a DNA unwinding activity characteristic of a DNA helicase with 3'-5' polarity.</text>
</comment>
<keyword evidence="10 15" id="KW-0234">DNA repair</keyword>
<dbReference type="OrthoDB" id="9804325at2"/>
<dbReference type="InterPro" id="IPR001650">
    <property type="entry name" value="Helicase_C-like"/>
</dbReference>
<evidence type="ECO:0000256" key="7">
    <source>
        <dbReference type="ARBA" id="ARBA00022840"/>
    </source>
</evidence>
<dbReference type="GO" id="GO:0006310">
    <property type="term" value="P:DNA recombination"/>
    <property type="evidence" value="ECO:0007669"/>
    <property type="project" value="UniProtKB-UniRule"/>
</dbReference>
<dbReference type="Gene3D" id="1.10.150.20">
    <property type="entry name" value="5' to 3' exonuclease, C-terminal subdomain"/>
    <property type="match status" value="1"/>
</dbReference>
<evidence type="ECO:0000256" key="2">
    <source>
        <dbReference type="ARBA" id="ARBA00017846"/>
    </source>
</evidence>
<dbReference type="Gene3D" id="2.40.50.140">
    <property type="entry name" value="Nucleic acid-binding proteins"/>
    <property type="match status" value="1"/>
</dbReference>
<dbReference type="Pfam" id="PF00271">
    <property type="entry name" value="Helicase_C"/>
    <property type="match status" value="1"/>
</dbReference>
<evidence type="ECO:0000256" key="3">
    <source>
        <dbReference type="ARBA" id="ARBA00022741"/>
    </source>
</evidence>
<dbReference type="PANTHER" id="PTHR47964">
    <property type="entry name" value="ATP-DEPENDENT DNA HELICASE HOMOLOG RECG, CHLOROPLASTIC"/>
    <property type="match status" value="1"/>
</dbReference>
<evidence type="ECO:0000256" key="8">
    <source>
        <dbReference type="ARBA" id="ARBA00023125"/>
    </source>
</evidence>
<evidence type="ECO:0000256" key="11">
    <source>
        <dbReference type="ARBA" id="ARBA00023235"/>
    </source>
</evidence>
<dbReference type="NCBIfam" id="NF008168">
    <property type="entry name" value="PRK10917.2-2"/>
    <property type="match status" value="1"/>
</dbReference>
<reference evidence="18 19" key="1">
    <citation type="submission" date="2016-11" db="EMBL/GenBank/DDBJ databases">
        <title>Mixed transmission modes and dynamic genome evolution in an obligate animal-bacterial symbiosis.</title>
        <authorList>
            <person name="Russell S.L."/>
            <person name="Corbett-Detig R.B."/>
            <person name="Cavanaugh C.M."/>
        </authorList>
    </citation>
    <scope>NUCLEOTIDE SEQUENCE [LARGE SCALE GENOMIC DNA]</scope>
    <source>
        <strain evidence="18">Se-Cadez</strain>
    </source>
</reference>
<dbReference type="GO" id="GO:0043138">
    <property type="term" value="F:3'-5' DNA helicase activity"/>
    <property type="evidence" value="ECO:0007669"/>
    <property type="project" value="UniProtKB-EC"/>
</dbReference>
<dbReference type="PROSITE" id="PS51192">
    <property type="entry name" value="HELICASE_ATP_BIND_1"/>
    <property type="match status" value="1"/>
</dbReference>
<evidence type="ECO:0000256" key="13">
    <source>
        <dbReference type="ARBA" id="ARBA00034808"/>
    </source>
</evidence>
<accession>A0A1T2KWY7</accession>
<keyword evidence="3 15" id="KW-0547">Nucleotide-binding</keyword>
<dbReference type="InterPro" id="IPR011545">
    <property type="entry name" value="DEAD/DEAH_box_helicase_dom"/>
</dbReference>
<keyword evidence="9 15" id="KW-0233">DNA recombination</keyword>
<evidence type="ECO:0000256" key="4">
    <source>
        <dbReference type="ARBA" id="ARBA00022763"/>
    </source>
</evidence>
<evidence type="ECO:0000256" key="6">
    <source>
        <dbReference type="ARBA" id="ARBA00022806"/>
    </source>
</evidence>
<keyword evidence="8" id="KW-0238">DNA-binding</keyword>
<dbReference type="NCBIfam" id="NF008165">
    <property type="entry name" value="PRK10917.1-3"/>
    <property type="match status" value="1"/>
</dbReference>
<keyword evidence="4 15" id="KW-0227">DNA damage</keyword>
<keyword evidence="19" id="KW-1185">Reference proteome</keyword>
<dbReference type="EC" id="5.6.2.4" evidence="13 15"/>
<dbReference type="GO" id="GO:0005524">
    <property type="term" value="F:ATP binding"/>
    <property type="evidence" value="ECO:0007669"/>
    <property type="project" value="UniProtKB-KW"/>
</dbReference>
<dbReference type="AlphaFoldDB" id="A0A1T2KWY7"/>
<comment type="similarity">
    <text evidence="1 15">Belongs to the helicase family. RecG subfamily.</text>
</comment>
<evidence type="ECO:0000313" key="19">
    <source>
        <dbReference type="Proteomes" id="UP000190896"/>
    </source>
</evidence>
<feature type="domain" description="Helicase C-terminal" evidence="17">
    <location>
        <begin position="486"/>
        <end position="632"/>
    </location>
</feature>
<dbReference type="NCBIfam" id="TIGR00643">
    <property type="entry name" value="recG"/>
    <property type="match status" value="1"/>
</dbReference>
<evidence type="ECO:0000256" key="1">
    <source>
        <dbReference type="ARBA" id="ARBA00007504"/>
    </source>
</evidence>
<keyword evidence="7 15" id="KW-0067">ATP-binding</keyword>
<dbReference type="InterPro" id="IPR045562">
    <property type="entry name" value="RecG_dom3_C"/>
</dbReference>
<dbReference type="SMART" id="SM00487">
    <property type="entry name" value="DEXDc"/>
    <property type="match status" value="1"/>
</dbReference>
<dbReference type="RefSeq" id="WP_078486046.1">
    <property type="nucleotide sequence ID" value="NZ_MPRJ01000012.1"/>
</dbReference>
<dbReference type="SUPFAM" id="SSF50249">
    <property type="entry name" value="Nucleic acid-binding proteins"/>
    <property type="match status" value="1"/>
</dbReference>
<dbReference type="Pfam" id="PF19833">
    <property type="entry name" value="RecG_dom3_C"/>
    <property type="match status" value="1"/>
</dbReference>
<evidence type="ECO:0000256" key="10">
    <source>
        <dbReference type="ARBA" id="ARBA00023204"/>
    </source>
</evidence>
<dbReference type="InterPro" id="IPR012340">
    <property type="entry name" value="NA-bd_OB-fold"/>
</dbReference>
<evidence type="ECO:0000256" key="15">
    <source>
        <dbReference type="RuleBase" id="RU363016"/>
    </source>
</evidence>
<dbReference type="EMBL" id="MPRJ01000012">
    <property type="protein sequence ID" value="OOZ37355.1"/>
    <property type="molecule type" value="Genomic_DNA"/>
</dbReference>
<dbReference type="CDD" id="cd04488">
    <property type="entry name" value="RecG_wedge_OBF"/>
    <property type="match status" value="1"/>
</dbReference>
<evidence type="ECO:0000259" key="16">
    <source>
        <dbReference type="PROSITE" id="PS51192"/>
    </source>
</evidence>
<dbReference type="Gene3D" id="3.40.50.300">
    <property type="entry name" value="P-loop containing nucleotide triphosphate hydrolases"/>
    <property type="match status" value="2"/>
</dbReference>
<dbReference type="PANTHER" id="PTHR47964:SF1">
    <property type="entry name" value="ATP-DEPENDENT DNA HELICASE HOMOLOG RECG, CHLOROPLASTIC"/>
    <property type="match status" value="1"/>
</dbReference>
<dbReference type="GO" id="GO:0003677">
    <property type="term" value="F:DNA binding"/>
    <property type="evidence" value="ECO:0007669"/>
    <property type="project" value="UniProtKB-KW"/>
</dbReference>
<dbReference type="Pfam" id="PF00270">
    <property type="entry name" value="DEAD"/>
    <property type="match status" value="1"/>
</dbReference>
<comment type="catalytic activity">
    <reaction evidence="12 15">
        <text>Couples ATP hydrolysis with the unwinding of duplex DNA by translocating in the 3'-5' direction.</text>
        <dbReference type="EC" id="5.6.2.4"/>
    </reaction>
</comment>
<dbReference type="InterPro" id="IPR033454">
    <property type="entry name" value="RecG_wedge"/>
</dbReference>
<evidence type="ECO:0000259" key="17">
    <source>
        <dbReference type="PROSITE" id="PS51194"/>
    </source>
</evidence>
<keyword evidence="11" id="KW-0413">Isomerase</keyword>
<dbReference type="GO" id="GO:0006281">
    <property type="term" value="P:DNA repair"/>
    <property type="evidence" value="ECO:0007669"/>
    <property type="project" value="UniProtKB-UniRule"/>
</dbReference>
<comment type="catalytic activity">
    <reaction evidence="14 15">
        <text>ATP + H2O = ADP + phosphate + H(+)</text>
        <dbReference type="Rhea" id="RHEA:13065"/>
        <dbReference type="ChEBI" id="CHEBI:15377"/>
        <dbReference type="ChEBI" id="CHEBI:15378"/>
        <dbReference type="ChEBI" id="CHEBI:30616"/>
        <dbReference type="ChEBI" id="CHEBI:43474"/>
        <dbReference type="ChEBI" id="CHEBI:456216"/>
        <dbReference type="EC" id="5.6.2.4"/>
    </reaction>
</comment>
<evidence type="ECO:0000256" key="5">
    <source>
        <dbReference type="ARBA" id="ARBA00022801"/>
    </source>
</evidence>
<dbReference type="FunFam" id="3.40.50.300:FF:000391">
    <property type="entry name" value="ATP-dependent DNA helicase RecG"/>
    <property type="match status" value="1"/>
</dbReference>
<evidence type="ECO:0000256" key="12">
    <source>
        <dbReference type="ARBA" id="ARBA00034617"/>
    </source>
</evidence>
<gene>
    <name evidence="18" type="ORF">BOW51_02985</name>
</gene>
<dbReference type="SMART" id="SM00490">
    <property type="entry name" value="HELICc"/>
    <property type="match status" value="1"/>
</dbReference>
<dbReference type="InterPro" id="IPR027417">
    <property type="entry name" value="P-loop_NTPase"/>
</dbReference>
<dbReference type="CDD" id="cd17992">
    <property type="entry name" value="DEXHc_RecG"/>
    <property type="match status" value="1"/>
</dbReference>
<dbReference type="SUPFAM" id="SSF52540">
    <property type="entry name" value="P-loop containing nucleoside triphosphate hydrolases"/>
    <property type="match status" value="2"/>
</dbReference>
<dbReference type="InterPro" id="IPR004609">
    <property type="entry name" value="ATP-dep_DNA_helicase_RecG"/>
</dbReference>
<dbReference type="Proteomes" id="UP000190896">
    <property type="component" value="Unassembled WGS sequence"/>
</dbReference>
<evidence type="ECO:0000313" key="18">
    <source>
        <dbReference type="EMBL" id="OOZ37355.1"/>
    </source>
</evidence>
<comment type="caution">
    <text evidence="18">The sequence shown here is derived from an EMBL/GenBank/DDBJ whole genome shotgun (WGS) entry which is preliminary data.</text>
</comment>